<comment type="subcellular location">
    <subcellularLocation>
        <location evidence="1">Membrane</location>
        <topology evidence="1">Multi-pass membrane protein</topology>
    </subcellularLocation>
</comment>
<comment type="caution">
    <text evidence="7">The sequence shown here is derived from an EMBL/GenBank/DDBJ whole genome shotgun (WGS) entry which is preliminary data.</text>
</comment>
<feature type="transmembrane region" description="Helical" evidence="5">
    <location>
        <begin position="340"/>
        <end position="362"/>
    </location>
</feature>
<reference evidence="8" key="1">
    <citation type="journal article" date="2019" name="Int. J. Syst. Evol. Microbiol.">
        <title>The Global Catalogue of Microorganisms (GCM) 10K type strain sequencing project: providing services to taxonomists for standard genome sequencing and annotation.</title>
        <authorList>
            <consortium name="The Broad Institute Genomics Platform"/>
            <consortium name="The Broad Institute Genome Sequencing Center for Infectious Disease"/>
            <person name="Wu L."/>
            <person name="Ma J."/>
        </authorList>
    </citation>
    <scope>NUCLEOTIDE SEQUENCE [LARGE SCALE GENOMIC DNA]</scope>
    <source>
        <strain evidence="8">KCTC 32255</strain>
    </source>
</reference>
<evidence type="ECO:0000313" key="8">
    <source>
        <dbReference type="Proteomes" id="UP001596337"/>
    </source>
</evidence>
<feature type="transmembrane region" description="Helical" evidence="5">
    <location>
        <begin position="39"/>
        <end position="59"/>
    </location>
</feature>
<dbReference type="InterPro" id="IPR013525">
    <property type="entry name" value="ABC2_TM"/>
</dbReference>
<evidence type="ECO:0000256" key="4">
    <source>
        <dbReference type="ARBA" id="ARBA00023136"/>
    </source>
</evidence>
<keyword evidence="3 5" id="KW-1133">Transmembrane helix</keyword>
<keyword evidence="2 5" id="KW-0812">Transmembrane</keyword>
<evidence type="ECO:0000313" key="7">
    <source>
        <dbReference type="EMBL" id="MFC6870829.1"/>
    </source>
</evidence>
<dbReference type="InterPro" id="IPR052902">
    <property type="entry name" value="ABC-2_transporter"/>
</dbReference>
<keyword evidence="8" id="KW-1185">Reference proteome</keyword>
<dbReference type="PANTHER" id="PTHR43027">
    <property type="entry name" value="DOXORUBICIN RESISTANCE ABC TRANSPORTER PERMEASE PROTEIN DRRC-RELATED"/>
    <property type="match status" value="1"/>
</dbReference>
<dbReference type="InterPro" id="IPR047817">
    <property type="entry name" value="ABC2_TM_bact-type"/>
</dbReference>
<dbReference type="PROSITE" id="PS51012">
    <property type="entry name" value="ABC_TM2"/>
    <property type="match status" value="1"/>
</dbReference>
<dbReference type="RefSeq" id="WP_345393769.1">
    <property type="nucleotide sequence ID" value="NZ_BAABLA010000020.1"/>
</dbReference>
<evidence type="ECO:0000256" key="3">
    <source>
        <dbReference type="ARBA" id="ARBA00022989"/>
    </source>
</evidence>
<evidence type="ECO:0000256" key="2">
    <source>
        <dbReference type="ARBA" id="ARBA00022692"/>
    </source>
</evidence>
<evidence type="ECO:0000256" key="5">
    <source>
        <dbReference type="SAM" id="Phobius"/>
    </source>
</evidence>
<dbReference type="PANTHER" id="PTHR43027:SF2">
    <property type="entry name" value="TRANSPORT PERMEASE PROTEIN"/>
    <property type="match status" value="1"/>
</dbReference>
<feature type="transmembrane region" description="Helical" evidence="5">
    <location>
        <begin position="252"/>
        <end position="273"/>
    </location>
</feature>
<feature type="transmembrane region" description="Helical" evidence="5">
    <location>
        <begin position="217"/>
        <end position="240"/>
    </location>
</feature>
<organism evidence="7 8">
    <name type="scientific">Haloechinothrix salitolerans</name>
    <dbReference type="NCBI Taxonomy" id="926830"/>
    <lineage>
        <taxon>Bacteria</taxon>
        <taxon>Bacillati</taxon>
        <taxon>Actinomycetota</taxon>
        <taxon>Actinomycetes</taxon>
        <taxon>Pseudonocardiales</taxon>
        <taxon>Pseudonocardiaceae</taxon>
        <taxon>Haloechinothrix</taxon>
    </lineage>
</organism>
<name>A0ABW2C7P1_9PSEU</name>
<dbReference type="Pfam" id="PF12698">
    <property type="entry name" value="ABC2_membrane_3"/>
    <property type="match status" value="1"/>
</dbReference>
<feature type="transmembrane region" description="Helical" evidence="5">
    <location>
        <begin position="285"/>
        <end position="304"/>
    </location>
</feature>
<protein>
    <submittedName>
        <fullName evidence="7">ABC transporter permease</fullName>
    </submittedName>
</protein>
<accession>A0ABW2C7P1</accession>
<feature type="domain" description="ABC transmembrane type-2" evidence="6">
    <location>
        <begin position="134"/>
        <end position="365"/>
    </location>
</feature>
<evidence type="ECO:0000256" key="1">
    <source>
        <dbReference type="ARBA" id="ARBA00004141"/>
    </source>
</evidence>
<proteinExistence type="predicted"/>
<evidence type="ECO:0000259" key="6">
    <source>
        <dbReference type="PROSITE" id="PS51012"/>
    </source>
</evidence>
<dbReference type="EMBL" id="JBHSXX010000001">
    <property type="protein sequence ID" value="MFC6870829.1"/>
    <property type="molecule type" value="Genomic_DNA"/>
</dbReference>
<keyword evidence="4 5" id="KW-0472">Membrane</keyword>
<feature type="transmembrane region" description="Helical" evidence="5">
    <location>
        <begin position="177"/>
        <end position="197"/>
    </location>
</feature>
<sequence length="367" mass="39129">MTVGEERQREDTPGASRSAAHPFVSLSRAAFKGFVRDKAAMFFTILFPLMFLVILGLLFGDGGSSRLKVGAVGQGPVLTALERSGAVEVVDVASADEAEQQVKAGDLPAYVAQDGDNVTLRFAASDQTRAGTVVGLVRGVVSEANVRATGQPPTFTLDAARVEDESLRPIQFLTPGLLSWAVSMSAVFGAALTLVMWRKNQVLRRLRLAPVRPMTILGSRIAVSLVIAVSQGVIFVGVAMLPVFGLQLSGSWWLAIPLLLLGTLSFFAIGMLVGAFAKTEEAATGAANLIVLPMAFLSGAFFPMDQVPQWLRTLSLAFPMRHLNEGMSDVLVRGQGVDAILLPAVILIGFTVVVGFVASRVFRWEKS</sequence>
<gene>
    <name evidence="7" type="ORF">ACFQGD_27235</name>
</gene>
<dbReference type="Proteomes" id="UP001596337">
    <property type="component" value="Unassembled WGS sequence"/>
</dbReference>